<protein>
    <submittedName>
        <fullName evidence="1">Uncharacterized protein</fullName>
    </submittedName>
</protein>
<dbReference type="Proteomes" id="UP000297299">
    <property type="component" value="Unassembled WGS sequence"/>
</dbReference>
<evidence type="ECO:0000313" key="1">
    <source>
        <dbReference type="EMBL" id="TEY45862.1"/>
    </source>
</evidence>
<comment type="caution">
    <text evidence="1">The sequence shown here is derived from an EMBL/GenBank/DDBJ whole genome shotgun (WGS) entry which is preliminary data.</text>
</comment>
<evidence type="ECO:0000313" key="2">
    <source>
        <dbReference type="Proteomes" id="UP000297299"/>
    </source>
</evidence>
<keyword evidence="2" id="KW-1185">Reference proteome</keyword>
<proteinExistence type="predicted"/>
<organism evidence="1 2">
    <name type="scientific">Botryotinia calthae</name>
    <dbReference type="NCBI Taxonomy" id="38488"/>
    <lineage>
        <taxon>Eukaryota</taxon>
        <taxon>Fungi</taxon>
        <taxon>Dikarya</taxon>
        <taxon>Ascomycota</taxon>
        <taxon>Pezizomycotina</taxon>
        <taxon>Leotiomycetes</taxon>
        <taxon>Helotiales</taxon>
        <taxon>Sclerotiniaceae</taxon>
        <taxon>Botryotinia</taxon>
    </lineage>
</organism>
<name>A0A4Y8CW65_9HELO</name>
<gene>
    <name evidence="1" type="ORF">BOTCAL_0326g00070</name>
</gene>
<dbReference type="EMBL" id="PHWZ01000325">
    <property type="protein sequence ID" value="TEY45862.1"/>
    <property type="molecule type" value="Genomic_DNA"/>
</dbReference>
<sequence length="108" mass="11717">MVALNQIGYSKWNIRSRKERSFLAEVLKASVTKSSGLTTASQESISTSTSDKTPISTIASKSDLDQVTALVVSWLALLLRCKACFISSSEVETLFDSADDLTLAKQII</sequence>
<reference evidence="1 2" key="1">
    <citation type="submission" date="2017-11" db="EMBL/GenBank/DDBJ databases">
        <title>Comparative genomics of Botrytis spp.</title>
        <authorList>
            <person name="Valero-Jimenez C.A."/>
            <person name="Tapia P."/>
            <person name="Veloso J."/>
            <person name="Silva-Moreno E."/>
            <person name="Staats M."/>
            <person name="Valdes J.H."/>
            <person name="Van Kan J.A.L."/>
        </authorList>
    </citation>
    <scope>NUCLEOTIDE SEQUENCE [LARGE SCALE GENOMIC DNA]</scope>
    <source>
        <strain evidence="1 2">MUCL2830</strain>
    </source>
</reference>
<dbReference type="AlphaFoldDB" id="A0A4Y8CW65"/>
<accession>A0A4Y8CW65</accession>